<gene>
    <name evidence="1" type="ORF">S06H3_35894</name>
</gene>
<feature type="non-terminal residue" evidence="1">
    <location>
        <position position="1"/>
    </location>
</feature>
<organism evidence="1">
    <name type="scientific">marine sediment metagenome</name>
    <dbReference type="NCBI Taxonomy" id="412755"/>
    <lineage>
        <taxon>unclassified sequences</taxon>
        <taxon>metagenomes</taxon>
        <taxon>ecological metagenomes</taxon>
    </lineage>
</organism>
<name>X1M5I4_9ZZZZ</name>
<sequence>GLNMCQVTGLGYRYPKQFLHIDSWYDGKEQFIPGISLYSVQAPKQPIDKWVGPWDQRIVWDKSVYPQYDKWPMHEGYVDNRYCVMGNEFTVHQNIAPAAAVYGWLCAEKQ</sequence>
<dbReference type="InterPro" id="IPR012341">
    <property type="entry name" value="6hp_glycosidase-like_sf"/>
</dbReference>
<proteinExistence type="predicted"/>
<accession>X1M5I4</accession>
<dbReference type="AlphaFoldDB" id="X1M5I4"/>
<evidence type="ECO:0000313" key="1">
    <source>
        <dbReference type="EMBL" id="GAI26573.1"/>
    </source>
</evidence>
<dbReference type="Gene3D" id="1.50.10.10">
    <property type="match status" value="1"/>
</dbReference>
<comment type="caution">
    <text evidence="1">The sequence shown here is derived from an EMBL/GenBank/DDBJ whole genome shotgun (WGS) entry which is preliminary data.</text>
</comment>
<reference evidence="1" key="1">
    <citation type="journal article" date="2014" name="Front. Microbiol.">
        <title>High frequency of phylogenetically diverse reductive dehalogenase-homologous genes in deep subseafloor sedimentary metagenomes.</title>
        <authorList>
            <person name="Kawai M."/>
            <person name="Futagami T."/>
            <person name="Toyoda A."/>
            <person name="Takaki Y."/>
            <person name="Nishi S."/>
            <person name="Hori S."/>
            <person name="Arai W."/>
            <person name="Tsubouchi T."/>
            <person name="Morono Y."/>
            <person name="Uchiyama I."/>
            <person name="Ito T."/>
            <person name="Fujiyama A."/>
            <person name="Inagaki F."/>
            <person name="Takami H."/>
        </authorList>
    </citation>
    <scope>NUCLEOTIDE SEQUENCE</scope>
    <source>
        <strain evidence="1">Expedition CK06-06</strain>
    </source>
</reference>
<dbReference type="EMBL" id="BARV01021694">
    <property type="protein sequence ID" value="GAI26573.1"/>
    <property type="molecule type" value="Genomic_DNA"/>
</dbReference>
<protein>
    <submittedName>
        <fullName evidence="1">Uncharacterized protein</fullName>
    </submittedName>
</protein>
<dbReference type="GO" id="GO:0005975">
    <property type="term" value="P:carbohydrate metabolic process"/>
    <property type="evidence" value="ECO:0007669"/>
    <property type="project" value="InterPro"/>
</dbReference>